<evidence type="ECO:0000256" key="4">
    <source>
        <dbReference type="ARBA" id="ARBA00022970"/>
    </source>
</evidence>
<sequence>MFQRKRKVFWPILLLAIVFAAGCSGSPSAPADQSTGPSSSPEKKDPIKIGAIFPLSGSLALLGTESFEAADLARKIVNEQGGVNGRPVEFIKADAPDATAAANEANRLISKEGVKLIIGTYASGLALAAAPVAERNGVVYYELIASSDKLNQQGFRYVFRVNDNSTKLGTAAVDFVEEALAPRLQIEPEKLKLAVIFEDGAFGTAAAEIVKSRALQSGINLVAYENYKATSVDLSSLVLKLKEVNPDVIIAASYVNDAVLFQKQAKQYDLNPKAFIGITAGYGLPDLAENLGKDANGIFVVEAPAMVNPEALTEEARKLDEEFRKRWQEMKGRDPAGHAYRAFSGTYALLTQILPNAASVEDSEAIREALLKADIPEGSLPNGWGIKFLPEIDPNAGLNERSFAAIQQWQDEKLVMVWPEKLATAEIKDVPLPPWKDRNK</sequence>
<dbReference type="InterPro" id="IPR028081">
    <property type="entry name" value="Leu-bd"/>
</dbReference>
<dbReference type="PANTHER" id="PTHR30483">
    <property type="entry name" value="LEUCINE-SPECIFIC-BINDING PROTEIN"/>
    <property type="match status" value="1"/>
</dbReference>
<name>A0A179IRA5_HYDSH</name>
<dbReference type="AlphaFoldDB" id="A0A179IRA5"/>
<protein>
    <recommendedName>
        <fullName evidence="6">Leucine-binding protein domain-containing protein</fullName>
    </recommendedName>
</protein>
<accession>A0A179IRA5</accession>
<comment type="caution">
    <text evidence="7">The sequence shown here is derived from an EMBL/GenBank/DDBJ whole genome shotgun (WGS) entry which is preliminary data.</text>
</comment>
<dbReference type="Pfam" id="PF13458">
    <property type="entry name" value="Peripla_BP_6"/>
    <property type="match status" value="1"/>
</dbReference>
<evidence type="ECO:0000256" key="2">
    <source>
        <dbReference type="ARBA" id="ARBA00022448"/>
    </source>
</evidence>
<dbReference type="PANTHER" id="PTHR30483:SF37">
    <property type="entry name" value="ABC TRANSPORTER SUBSTRATE-BINDING PROTEIN"/>
    <property type="match status" value="1"/>
</dbReference>
<dbReference type="InterPro" id="IPR000709">
    <property type="entry name" value="Leu_Ile_Val-bd"/>
</dbReference>
<dbReference type="Gene3D" id="3.40.50.2300">
    <property type="match status" value="2"/>
</dbReference>
<dbReference type="PRINTS" id="PR00337">
    <property type="entry name" value="LEUILEVALBP"/>
</dbReference>
<dbReference type="InterPro" id="IPR051010">
    <property type="entry name" value="BCAA_transport"/>
</dbReference>
<dbReference type="GO" id="GO:0006865">
    <property type="term" value="P:amino acid transport"/>
    <property type="evidence" value="ECO:0007669"/>
    <property type="project" value="UniProtKB-KW"/>
</dbReference>
<reference evidence="7 8" key="1">
    <citation type="submission" date="2015-09" db="EMBL/GenBank/DDBJ databases">
        <title>Draft genome sequence of Hydrogenibacillus schlegelii DSM 2000.</title>
        <authorList>
            <person name="Hemp J."/>
        </authorList>
    </citation>
    <scope>NUCLEOTIDE SEQUENCE [LARGE SCALE GENOMIC DNA]</scope>
    <source>
        <strain evidence="7 8">MA 48</strain>
    </source>
</reference>
<dbReference type="CDD" id="cd06340">
    <property type="entry name" value="PBP1_ABC_ligand_binding-like"/>
    <property type="match status" value="1"/>
</dbReference>
<proteinExistence type="inferred from homology"/>
<keyword evidence="3 5" id="KW-0732">Signal</keyword>
<evidence type="ECO:0000313" key="7">
    <source>
        <dbReference type="EMBL" id="OAR04855.1"/>
    </source>
</evidence>
<evidence type="ECO:0000256" key="3">
    <source>
        <dbReference type="ARBA" id="ARBA00022729"/>
    </source>
</evidence>
<gene>
    <name evidence="7" type="ORF">SA87_12335</name>
</gene>
<dbReference type="InterPro" id="IPR028082">
    <property type="entry name" value="Peripla_BP_I"/>
</dbReference>
<dbReference type="RefSeq" id="WP_066442333.1">
    <property type="nucleotide sequence ID" value="NZ_CBCSAS010000007.1"/>
</dbReference>
<evidence type="ECO:0000256" key="5">
    <source>
        <dbReference type="SAM" id="SignalP"/>
    </source>
</evidence>
<keyword evidence="4" id="KW-0029">Amino-acid transport</keyword>
<feature type="domain" description="Leucine-binding protein" evidence="6">
    <location>
        <begin position="46"/>
        <end position="377"/>
    </location>
</feature>
<evidence type="ECO:0000256" key="1">
    <source>
        <dbReference type="ARBA" id="ARBA00010062"/>
    </source>
</evidence>
<feature type="signal peptide" evidence="5">
    <location>
        <begin position="1"/>
        <end position="31"/>
    </location>
</feature>
<dbReference type="STRING" id="1484.SA87_12335"/>
<dbReference type="Proteomes" id="UP000243024">
    <property type="component" value="Unassembled WGS sequence"/>
</dbReference>
<keyword evidence="2" id="KW-0813">Transport</keyword>
<keyword evidence="8" id="KW-1185">Reference proteome</keyword>
<dbReference type="PROSITE" id="PS51257">
    <property type="entry name" value="PROKAR_LIPOPROTEIN"/>
    <property type="match status" value="1"/>
</dbReference>
<dbReference type="SUPFAM" id="SSF53822">
    <property type="entry name" value="Periplasmic binding protein-like I"/>
    <property type="match status" value="1"/>
</dbReference>
<comment type="similarity">
    <text evidence="1">Belongs to the leucine-binding protein family.</text>
</comment>
<feature type="chain" id="PRO_5008104613" description="Leucine-binding protein domain-containing protein" evidence="5">
    <location>
        <begin position="32"/>
        <end position="440"/>
    </location>
</feature>
<evidence type="ECO:0000259" key="6">
    <source>
        <dbReference type="Pfam" id="PF13458"/>
    </source>
</evidence>
<evidence type="ECO:0000313" key="8">
    <source>
        <dbReference type="Proteomes" id="UP000243024"/>
    </source>
</evidence>
<dbReference type="EMBL" id="JXBB01000010">
    <property type="protein sequence ID" value="OAR04855.1"/>
    <property type="molecule type" value="Genomic_DNA"/>
</dbReference>
<organism evidence="7 8">
    <name type="scientific">Hydrogenibacillus schlegelii</name>
    <name type="common">Bacillus schlegelii</name>
    <dbReference type="NCBI Taxonomy" id="1484"/>
    <lineage>
        <taxon>Bacteria</taxon>
        <taxon>Bacillati</taxon>
        <taxon>Bacillota</taxon>
        <taxon>Bacilli</taxon>
        <taxon>Bacillales</taxon>
        <taxon>Bacillales Family X. Incertae Sedis</taxon>
        <taxon>Hydrogenibacillus</taxon>
    </lineage>
</organism>